<gene>
    <name evidence="1" type="ORF">SCP_1200540</name>
</gene>
<sequence length="59" mass="6407">MSPSTDRAETTVEVYNAGDAPTSTQSDYMYIVRYAPSIDGLYNEPTARRVATAQTSANT</sequence>
<name>A0A401H0B7_9APHY</name>
<evidence type="ECO:0000313" key="2">
    <source>
        <dbReference type="Proteomes" id="UP000287166"/>
    </source>
</evidence>
<dbReference type="AlphaFoldDB" id="A0A401H0B7"/>
<dbReference type="RefSeq" id="XP_027618742.1">
    <property type="nucleotide sequence ID" value="XM_027762941.1"/>
</dbReference>
<organism evidence="1 2">
    <name type="scientific">Sparassis crispa</name>
    <dbReference type="NCBI Taxonomy" id="139825"/>
    <lineage>
        <taxon>Eukaryota</taxon>
        <taxon>Fungi</taxon>
        <taxon>Dikarya</taxon>
        <taxon>Basidiomycota</taxon>
        <taxon>Agaricomycotina</taxon>
        <taxon>Agaricomycetes</taxon>
        <taxon>Polyporales</taxon>
        <taxon>Sparassidaceae</taxon>
        <taxon>Sparassis</taxon>
    </lineage>
</organism>
<comment type="caution">
    <text evidence="1">The sequence shown here is derived from an EMBL/GenBank/DDBJ whole genome shotgun (WGS) entry which is preliminary data.</text>
</comment>
<dbReference type="GeneID" id="38784746"/>
<evidence type="ECO:0000313" key="1">
    <source>
        <dbReference type="EMBL" id="GBE87829.1"/>
    </source>
</evidence>
<reference evidence="1 2" key="1">
    <citation type="journal article" date="2018" name="Sci. Rep.">
        <title>Genome sequence of the cauliflower mushroom Sparassis crispa (Hanabiratake) and its association with beneficial usage.</title>
        <authorList>
            <person name="Kiyama R."/>
            <person name="Furutani Y."/>
            <person name="Kawaguchi K."/>
            <person name="Nakanishi T."/>
        </authorList>
    </citation>
    <scope>NUCLEOTIDE SEQUENCE [LARGE SCALE GENOMIC DNA]</scope>
</reference>
<proteinExistence type="predicted"/>
<accession>A0A401H0B7</accession>
<protein>
    <submittedName>
        <fullName evidence="1">Uncharacterized protein</fullName>
    </submittedName>
</protein>
<keyword evidence="2" id="KW-1185">Reference proteome</keyword>
<dbReference type="InParanoid" id="A0A401H0B7"/>
<dbReference type="EMBL" id="BFAD01000012">
    <property type="protein sequence ID" value="GBE87829.1"/>
    <property type="molecule type" value="Genomic_DNA"/>
</dbReference>
<dbReference type="Proteomes" id="UP000287166">
    <property type="component" value="Unassembled WGS sequence"/>
</dbReference>